<dbReference type="OrthoDB" id="9807829at2"/>
<dbReference type="GO" id="GO:0000455">
    <property type="term" value="P:enzyme-directed rRNA pseudouridine synthesis"/>
    <property type="evidence" value="ECO:0007669"/>
    <property type="project" value="UniProtKB-ARBA"/>
</dbReference>
<dbReference type="InterPro" id="IPR050188">
    <property type="entry name" value="RluA_PseudoU_synthase"/>
</dbReference>
<dbReference type="SMART" id="SM00363">
    <property type="entry name" value="S4"/>
    <property type="match status" value="1"/>
</dbReference>
<dbReference type="Gene3D" id="3.30.2350.10">
    <property type="entry name" value="Pseudouridine synthase"/>
    <property type="match status" value="1"/>
</dbReference>
<dbReference type="EC" id="5.4.99.-" evidence="7"/>
<dbReference type="Proteomes" id="UP000239089">
    <property type="component" value="Unassembled WGS sequence"/>
</dbReference>
<accession>A0A2S6NBZ4</accession>
<gene>
    <name evidence="9" type="ORF">CCR94_06910</name>
</gene>
<dbReference type="GO" id="GO:0003723">
    <property type="term" value="F:RNA binding"/>
    <property type="evidence" value="ECO:0007669"/>
    <property type="project" value="UniProtKB-KW"/>
</dbReference>
<evidence type="ECO:0000313" key="9">
    <source>
        <dbReference type="EMBL" id="PPQ32145.1"/>
    </source>
</evidence>
<keyword evidence="3 7" id="KW-0413">Isomerase</keyword>
<dbReference type="InterPro" id="IPR006224">
    <property type="entry name" value="PsdUridine_synth_RluA-like_CS"/>
</dbReference>
<evidence type="ECO:0000256" key="7">
    <source>
        <dbReference type="RuleBase" id="RU362028"/>
    </source>
</evidence>
<dbReference type="InterPro" id="IPR006225">
    <property type="entry name" value="PsdUridine_synth_RluC/D"/>
</dbReference>
<evidence type="ECO:0000256" key="4">
    <source>
        <dbReference type="ARBA" id="ARBA00036882"/>
    </source>
</evidence>
<comment type="catalytic activity">
    <reaction evidence="7">
        <text>a uridine in RNA = a pseudouridine in RNA</text>
        <dbReference type="Rhea" id="RHEA:48348"/>
        <dbReference type="Rhea" id="RHEA-COMP:12068"/>
        <dbReference type="Rhea" id="RHEA-COMP:12069"/>
        <dbReference type="ChEBI" id="CHEBI:65314"/>
        <dbReference type="ChEBI" id="CHEBI:65315"/>
    </reaction>
</comment>
<feature type="domain" description="RNA-binding S4" evidence="8">
    <location>
        <begin position="16"/>
        <end position="85"/>
    </location>
</feature>
<sequence>MTTRIEIEVDATGATQRLDQFLSAQAVVQAESLSRTRIQALIDGGSVTVDGAKATQAKLKIRAGQIIVIEVPDATPAEPLGEAIALNIVFEDDHIVVLDKPAGLVVHPGAGNETGTLVNALIAHCGDTLSGIGGVKRPGIVHRLDKDTSGLLVVAKTDAAHHRLSRLFADHGRSLSLTREYLALVWGAPDRQSGIVDAPLGRHAIQREKMAVVPEARGREAITHWRVIETFSKDRDGKPIASLIACQLETGRTHQIRVHMAHIGHPLLGDKTYGAGFKTKASQLPEAARAALTTLDRQALHARALGFEHPITGEELLFESEPPEDFANLARALKS</sequence>
<evidence type="ECO:0000256" key="2">
    <source>
        <dbReference type="ARBA" id="ARBA00022884"/>
    </source>
</evidence>
<dbReference type="InterPro" id="IPR006145">
    <property type="entry name" value="PsdUridine_synth_RsuA/RluA"/>
</dbReference>
<name>A0A2S6NBZ4_9HYPH</name>
<dbReference type="PANTHER" id="PTHR21600">
    <property type="entry name" value="MITOCHONDRIAL RNA PSEUDOURIDINE SYNTHASE"/>
    <property type="match status" value="1"/>
</dbReference>
<dbReference type="SUPFAM" id="SSF55120">
    <property type="entry name" value="Pseudouridine synthase"/>
    <property type="match status" value="1"/>
</dbReference>
<dbReference type="CDD" id="cd02869">
    <property type="entry name" value="PseudoU_synth_RluA_like"/>
    <property type="match status" value="1"/>
</dbReference>
<dbReference type="NCBIfam" id="TIGR00005">
    <property type="entry name" value="rluA_subfam"/>
    <property type="match status" value="1"/>
</dbReference>
<dbReference type="PANTHER" id="PTHR21600:SF44">
    <property type="entry name" value="RIBOSOMAL LARGE SUBUNIT PSEUDOURIDINE SYNTHASE D"/>
    <property type="match status" value="1"/>
</dbReference>
<comment type="caution">
    <text evidence="9">The sequence shown here is derived from an EMBL/GenBank/DDBJ whole genome shotgun (WGS) entry which is preliminary data.</text>
</comment>
<dbReference type="FunFam" id="3.30.2350.10:FF:000006">
    <property type="entry name" value="Pseudouridine synthase"/>
    <property type="match status" value="1"/>
</dbReference>
<dbReference type="Pfam" id="PF00849">
    <property type="entry name" value="PseudoU_synth_2"/>
    <property type="match status" value="1"/>
</dbReference>
<proteinExistence type="inferred from homology"/>
<keyword evidence="2 6" id="KW-0694">RNA-binding</keyword>
<dbReference type="SUPFAM" id="SSF55174">
    <property type="entry name" value="Alpha-L RNA-binding motif"/>
    <property type="match status" value="1"/>
</dbReference>
<evidence type="ECO:0000259" key="8">
    <source>
        <dbReference type="SMART" id="SM00363"/>
    </source>
</evidence>
<dbReference type="InterPro" id="IPR020103">
    <property type="entry name" value="PsdUridine_synth_cat_dom_sf"/>
</dbReference>
<reference evidence="9 10" key="1">
    <citation type="journal article" date="2018" name="Arch. Microbiol.">
        <title>New insights into the metabolic potential of the phototrophic purple bacterium Rhodopila globiformis DSM 161(T) from its draft genome sequence and evidence for a vanadium-dependent nitrogenase.</title>
        <authorList>
            <person name="Imhoff J.F."/>
            <person name="Rahn T."/>
            <person name="Kunzel S."/>
            <person name="Neulinger S.C."/>
        </authorList>
    </citation>
    <scope>NUCLEOTIDE SEQUENCE [LARGE SCALE GENOMIC DNA]</scope>
    <source>
        <strain evidence="9 10">DSM 16996</strain>
    </source>
</reference>
<comment type="similarity">
    <text evidence="1 7">Belongs to the pseudouridine synthase RluA family.</text>
</comment>
<evidence type="ECO:0000256" key="3">
    <source>
        <dbReference type="ARBA" id="ARBA00023235"/>
    </source>
</evidence>
<dbReference type="GO" id="GO:0160140">
    <property type="term" value="F:23S rRNA pseudouridine(1911/1915/1917) synthase activity"/>
    <property type="evidence" value="ECO:0007669"/>
    <property type="project" value="UniProtKB-EC"/>
</dbReference>
<comment type="catalytic activity">
    <reaction evidence="4">
        <text>uridine(1911/1915/1917) in 23S rRNA = pseudouridine(1911/1915/1917) in 23S rRNA</text>
        <dbReference type="Rhea" id="RHEA:42524"/>
        <dbReference type="Rhea" id="RHEA-COMP:10097"/>
        <dbReference type="Rhea" id="RHEA-COMP:10098"/>
        <dbReference type="ChEBI" id="CHEBI:65314"/>
        <dbReference type="ChEBI" id="CHEBI:65315"/>
        <dbReference type="EC" id="5.4.99.23"/>
    </reaction>
</comment>
<dbReference type="PROSITE" id="PS01129">
    <property type="entry name" value="PSI_RLU"/>
    <property type="match status" value="1"/>
</dbReference>
<evidence type="ECO:0000313" key="10">
    <source>
        <dbReference type="Proteomes" id="UP000239089"/>
    </source>
</evidence>
<evidence type="ECO:0000256" key="1">
    <source>
        <dbReference type="ARBA" id="ARBA00010876"/>
    </source>
</evidence>
<dbReference type="PROSITE" id="PS50889">
    <property type="entry name" value="S4"/>
    <property type="match status" value="1"/>
</dbReference>
<dbReference type="EMBL" id="NHSJ01000043">
    <property type="protein sequence ID" value="PPQ32145.1"/>
    <property type="molecule type" value="Genomic_DNA"/>
</dbReference>
<keyword evidence="10" id="KW-1185">Reference proteome</keyword>
<dbReference type="AlphaFoldDB" id="A0A2S6NBZ4"/>
<organism evidence="9 10">
    <name type="scientific">Rhodoblastus sphagnicola</name>
    <dbReference type="NCBI Taxonomy" id="333368"/>
    <lineage>
        <taxon>Bacteria</taxon>
        <taxon>Pseudomonadati</taxon>
        <taxon>Pseudomonadota</taxon>
        <taxon>Alphaproteobacteria</taxon>
        <taxon>Hyphomicrobiales</taxon>
        <taxon>Rhodoblastaceae</taxon>
        <taxon>Rhodoblastus</taxon>
    </lineage>
</organism>
<dbReference type="RefSeq" id="WP_104507144.1">
    <property type="nucleotide sequence ID" value="NZ_JACIGC010000008.1"/>
</dbReference>
<dbReference type="CDD" id="cd00165">
    <property type="entry name" value="S4"/>
    <property type="match status" value="1"/>
</dbReference>
<dbReference type="InterPro" id="IPR036986">
    <property type="entry name" value="S4_RNA-bd_sf"/>
</dbReference>
<dbReference type="Gene3D" id="3.10.290.10">
    <property type="entry name" value="RNA-binding S4 domain"/>
    <property type="match status" value="1"/>
</dbReference>
<dbReference type="InterPro" id="IPR002942">
    <property type="entry name" value="S4_RNA-bd"/>
</dbReference>
<protein>
    <recommendedName>
        <fullName evidence="7">Pseudouridine synthase</fullName>
        <ecNumber evidence="7">5.4.99.-</ecNumber>
    </recommendedName>
</protein>
<evidence type="ECO:0000256" key="6">
    <source>
        <dbReference type="PROSITE-ProRule" id="PRU00182"/>
    </source>
</evidence>
<comment type="function">
    <text evidence="5">Responsible for synthesis of pseudouridine from uracil at positions 1911, 1915 and 1917 in 23S ribosomal RNA.</text>
</comment>
<evidence type="ECO:0000256" key="5">
    <source>
        <dbReference type="ARBA" id="ARBA00056072"/>
    </source>
</evidence>